<feature type="domain" description="Ubiquitin-like protease family profile" evidence="4">
    <location>
        <begin position="182"/>
        <end position="283"/>
    </location>
</feature>
<evidence type="ECO:0000256" key="1">
    <source>
        <dbReference type="ARBA" id="ARBA00005234"/>
    </source>
</evidence>
<gene>
    <name evidence="5" type="ORF">LTRI10_LOCUS21473</name>
</gene>
<sequence length="356" mass="40223">MGILSGLISAASTTLRRGLMAPAGAKSAMDIWAADGKIRVKEWSDQRIANARKSLAEIWRDIRTEGKITYQSTVRDQIANYPESSAEYQILRYARNSALPPEEVLYQDVKKRRILKRMDLRKLVTKSGVPETITDIRIDQINKSSVTASNGHLKKFIFPTDLASSLERNATEIDENEYLKGKIDARKCDLWCVPISSRNHAVAMVINIKDARVECLDSGGPNKAQFFLNAGPLCDRIFKAVAAYVGSTRRDVDFAKFEWRFPRVPCQPAGSNACAIYRLRFLEEWGAGGDGMDLTSKFQGWDEEYWHAKERVKICASILTDDSNAILEEVKEKARRRHTMIKRRQLIAIGLLILLV</sequence>
<dbReference type="InterPro" id="IPR038765">
    <property type="entry name" value="Papain-like_cys_pep_sf"/>
</dbReference>
<evidence type="ECO:0000313" key="5">
    <source>
        <dbReference type="EMBL" id="CAL1379992.1"/>
    </source>
</evidence>
<comment type="similarity">
    <text evidence="1">Belongs to the peptidase C48 family.</text>
</comment>
<dbReference type="Gene3D" id="3.40.395.10">
    <property type="entry name" value="Adenoviral Proteinase, Chain A"/>
    <property type="match status" value="1"/>
</dbReference>
<keyword evidence="3" id="KW-0378">Hydrolase</keyword>
<evidence type="ECO:0000256" key="3">
    <source>
        <dbReference type="ARBA" id="ARBA00022801"/>
    </source>
</evidence>
<dbReference type="GO" id="GO:0006508">
    <property type="term" value="P:proteolysis"/>
    <property type="evidence" value="ECO:0007669"/>
    <property type="project" value="UniProtKB-KW"/>
</dbReference>
<evidence type="ECO:0000313" key="6">
    <source>
        <dbReference type="Proteomes" id="UP001497516"/>
    </source>
</evidence>
<dbReference type="EMBL" id="OZ034817">
    <property type="protein sequence ID" value="CAL1379992.1"/>
    <property type="molecule type" value="Genomic_DNA"/>
</dbReference>
<dbReference type="InterPro" id="IPR003653">
    <property type="entry name" value="Peptidase_C48_C"/>
</dbReference>
<evidence type="ECO:0000259" key="4">
    <source>
        <dbReference type="Pfam" id="PF02902"/>
    </source>
</evidence>
<proteinExistence type="inferred from homology"/>
<dbReference type="AlphaFoldDB" id="A0AAV2E2F2"/>
<evidence type="ECO:0000256" key="2">
    <source>
        <dbReference type="ARBA" id="ARBA00022670"/>
    </source>
</evidence>
<accession>A0AAV2E2F2</accession>
<dbReference type="GO" id="GO:0008234">
    <property type="term" value="F:cysteine-type peptidase activity"/>
    <property type="evidence" value="ECO:0007669"/>
    <property type="project" value="InterPro"/>
</dbReference>
<dbReference type="Pfam" id="PF02902">
    <property type="entry name" value="Peptidase_C48"/>
    <property type="match status" value="1"/>
</dbReference>
<keyword evidence="6" id="KW-1185">Reference proteome</keyword>
<dbReference type="Proteomes" id="UP001497516">
    <property type="component" value="Chromosome 4"/>
</dbReference>
<organism evidence="5 6">
    <name type="scientific">Linum trigynum</name>
    <dbReference type="NCBI Taxonomy" id="586398"/>
    <lineage>
        <taxon>Eukaryota</taxon>
        <taxon>Viridiplantae</taxon>
        <taxon>Streptophyta</taxon>
        <taxon>Embryophyta</taxon>
        <taxon>Tracheophyta</taxon>
        <taxon>Spermatophyta</taxon>
        <taxon>Magnoliopsida</taxon>
        <taxon>eudicotyledons</taxon>
        <taxon>Gunneridae</taxon>
        <taxon>Pentapetalae</taxon>
        <taxon>rosids</taxon>
        <taxon>fabids</taxon>
        <taxon>Malpighiales</taxon>
        <taxon>Linaceae</taxon>
        <taxon>Linum</taxon>
    </lineage>
</organism>
<dbReference type="SUPFAM" id="SSF54001">
    <property type="entry name" value="Cysteine proteinases"/>
    <property type="match status" value="1"/>
</dbReference>
<keyword evidence="2" id="KW-0645">Protease</keyword>
<protein>
    <recommendedName>
        <fullName evidence="4">Ubiquitin-like protease family profile domain-containing protein</fullName>
    </recommendedName>
</protein>
<name>A0AAV2E2F2_9ROSI</name>
<reference evidence="5 6" key="1">
    <citation type="submission" date="2024-04" db="EMBL/GenBank/DDBJ databases">
        <authorList>
            <person name="Fracassetti M."/>
        </authorList>
    </citation>
    <scope>NUCLEOTIDE SEQUENCE [LARGE SCALE GENOMIC DNA]</scope>
</reference>